<keyword evidence="4 8" id="KW-0548">Nucleotidyltransferase</keyword>
<evidence type="ECO:0000256" key="1">
    <source>
        <dbReference type="ARBA" id="ARBA00005762"/>
    </source>
</evidence>
<evidence type="ECO:0000313" key="12">
    <source>
        <dbReference type="Proteomes" id="UP001642260"/>
    </source>
</evidence>
<dbReference type="Pfam" id="PF26253">
    <property type="entry name" value="RdRP_head"/>
    <property type="match status" value="1"/>
</dbReference>
<proteinExistence type="inferred from homology"/>
<evidence type="ECO:0000256" key="4">
    <source>
        <dbReference type="ARBA" id="ARBA00022695"/>
    </source>
</evidence>
<dbReference type="GO" id="GO:0003723">
    <property type="term" value="F:RNA binding"/>
    <property type="evidence" value="ECO:0007669"/>
    <property type="project" value="UniProtKB-KW"/>
</dbReference>
<protein>
    <recommendedName>
        <fullName evidence="8">RNA-dependent RNA polymerase</fullName>
        <ecNumber evidence="8">2.7.7.48</ecNumber>
    </recommendedName>
</protein>
<dbReference type="Proteomes" id="UP001642260">
    <property type="component" value="Unassembled WGS sequence"/>
</dbReference>
<comment type="caution">
    <text evidence="11">The sequence shown here is derived from an EMBL/GenBank/DDBJ whole genome shotgun (WGS) entry which is preliminary data.</text>
</comment>
<evidence type="ECO:0000259" key="9">
    <source>
        <dbReference type="Pfam" id="PF05183"/>
    </source>
</evidence>
<dbReference type="InterPro" id="IPR058752">
    <property type="entry name" value="RDRP_C_head"/>
</dbReference>
<dbReference type="EC" id="2.7.7.48" evidence="8"/>
<accession>A0ABC8K4M8</accession>
<sequence length="223" mass="25393">MAKRATEETARKKVKKRDDGHAYLLNNNVGIIANLHKVFADKEEKKAGSKQCLELAKMTLSAAVDFSKKRRKRYESKTVIGKLFKELKKLGPPSISSTSSTSLSLDEDLVFSGFENHTELESHYKKNYDSKLRHLTDTFEIETETEFVCHGMRMSEPFTEKGGDELAKASAWYIVTNHEDHLPKGCLESNPLRSFPWCVYDKLVEIKTQNASNKMAEVCEETH</sequence>
<dbReference type="PANTHER" id="PTHR23079">
    <property type="entry name" value="RNA-DEPENDENT RNA POLYMERASE"/>
    <property type="match status" value="1"/>
</dbReference>
<dbReference type="InterPro" id="IPR057596">
    <property type="entry name" value="RDRP_core"/>
</dbReference>
<evidence type="ECO:0000313" key="11">
    <source>
        <dbReference type="EMBL" id="CAH8348901.1"/>
    </source>
</evidence>
<name>A0ABC8K4M8_ERUVS</name>
<evidence type="ECO:0000256" key="3">
    <source>
        <dbReference type="ARBA" id="ARBA00022679"/>
    </source>
</evidence>
<dbReference type="InterPro" id="IPR007855">
    <property type="entry name" value="RDRP"/>
</dbReference>
<evidence type="ECO:0000256" key="7">
    <source>
        <dbReference type="ARBA" id="ARBA00048744"/>
    </source>
</evidence>
<feature type="domain" description="RDRP core" evidence="9">
    <location>
        <begin position="22"/>
        <end position="69"/>
    </location>
</feature>
<feature type="domain" description="RDRP C-terminal head" evidence="10">
    <location>
        <begin position="161"/>
        <end position="216"/>
    </location>
</feature>
<keyword evidence="5 8" id="KW-0694">RNA-binding</keyword>
<comment type="similarity">
    <text evidence="1 8">Belongs to the RdRP family.</text>
</comment>
<dbReference type="PANTHER" id="PTHR23079:SF1">
    <property type="entry name" value="RNA-DEPENDENT RNA POLYMERASE 1"/>
    <property type="match status" value="1"/>
</dbReference>
<evidence type="ECO:0000256" key="5">
    <source>
        <dbReference type="ARBA" id="ARBA00022884"/>
    </source>
</evidence>
<keyword evidence="12" id="KW-1185">Reference proteome</keyword>
<comment type="catalytic activity">
    <reaction evidence="7 8">
        <text>RNA(n) + a ribonucleoside 5'-triphosphate = RNA(n+1) + diphosphate</text>
        <dbReference type="Rhea" id="RHEA:21248"/>
        <dbReference type="Rhea" id="RHEA-COMP:14527"/>
        <dbReference type="Rhea" id="RHEA-COMP:17342"/>
        <dbReference type="ChEBI" id="CHEBI:33019"/>
        <dbReference type="ChEBI" id="CHEBI:61557"/>
        <dbReference type="ChEBI" id="CHEBI:140395"/>
        <dbReference type="EC" id="2.7.7.48"/>
    </reaction>
</comment>
<evidence type="ECO:0000256" key="2">
    <source>
        <dbReference type="ARBA" id="ARBA00022484"/>
    </source>
</evidence>
<dbReference type="AlphaFoldDB" id="A0ABC8K4M8"/>
<evidence type="ECO:0000256" key="6">
    <source>
        <dbReference type="ARBA" id="ARBA00023158"/>
    </source>
</evidence>
<reference evidence="11 12" key="1">
    <citation type="submission" date="2022-03" db="EMBL/GenBank/DDBJ databases">
        <authorList>
            <person name="Macdonald S."/>
            <person name="Ahmed S."/>
            <person name="Newling K."/>
        </authorList>
    </citation>
    <scope>NUCLEOTIDE SEQUENCE [LARGE SCALE GENOMIC DNA]</scope>
</reference>
<keyword evidence="2 8" id="KW-0696">RNA-directed RNA polymerase</keyword>
<organism evidence="11 12">
    <name type="scientific">Eruca vesicaria subsp. sativa</name>
    <name type="common">Garden rocket</name>
    <name type="synonym">Eruca sativa</name>
    <dbReference type="NCBI Taxonomy" id="29727"/>
    <lineage>
        <taxon>Eukaryota</taxon>
        <taxon>Viridiplantae</taxon>
        <taxon>Streptophyta</taxon>
        <taxon>Embryophyta</taxon>
        <taxon>Tracheophyta</taxon>
        <taxon>Spermatophyta</taxon>
        <taxon>Magnoliopsida</taxon>
        <taxon>eudicotyledons</taxon>
        <taxon>Gunneridae</taxon>
        <taxon>Pentapetalae</taxon>
        <taxon>rosids</taxon>
        <taxon>malvids</taxon>
        <taxon>Brassicales</taxon>
        <taxon>Brassicaceae</taxon>
        <taxon>Brassiceae</taxon>
        <taxon>Eruca</taxon>
    </lineage>
</organism>
<keyword evidence="3 8" id="KW-0808">Transferase</keyword>
<dbReference type="Pfam" id="PF05183">
    <property type="entry name" value="RdRP"/>
    <property type="match status" value="1"/>
</dbReference>
<evidence type="ECO:0000259" key="10">
    <source>
        <dbReference type="Pfam" id="PF26253"/>
    </source>
</evidence>
<keyword evidence="6 8" id="KW-0943">RNA-mediated gene silencing</keyword>
<dbReference type="EMBL" id="CAKOAT010161821">
    <property type="protein sequence ID" value="CAH8348901.1"/>
    <property type="molecule type" value="Genomic_DNA"/>
</dbReference>
<evidence type="ECO:0000256" key="8">
    <source>
        <dbReference type="RuleBase" id="RU363098"/>
    </source>
</evidence>
<comment type="function">
    <text evidence="8">Probably involved in the RNA silencing pathway and required for the generation of small interfering RNAs (siRNAs).</text>
</comment>
<dbReference type="GO" id="GO:0031047">
    <property type="term" value="P:regulatory ncRNA-mediated gene silencing"/>
    <property type="evidence" value="ECO:0007669"/>
    <property type="project" value="UniProtKB-KW"/>
</dbReference>
<gene>
    <name evidence="11" type="ORF">ERUC_LOCUS17491</name>
</gene>
<dbReference type="GO" id="GO:0003968">
    <property type="term" value="F:RNA-directed RNA polymerase activity"/>
    <property type="evidence" value="ECO:0007669"/>
    <property type="project" value="UniProtKB-KW"/>
</dbReference>